<comment type="caution">
    <text evidence="10">Lacks conserved residue(s) required for the propagation of feature annotation.</text>
</comment>
<dbReference type="GO" id="GO:0005886">
    <property type="term" value="C:plasma membrane"/>
    <property type="evidence" value="ECO:0007669"/>
    <property type="project" value="UniProtKB-SubCell"/>
</dbReference>
<dbReference type="InterPro" id="IPR006009">
    <property type="entry name" value="GlcNAc_MurG"/>
</dbReference>
<feature type="binding site" evidence="10">
    <location>
        <begin position="16"/>
        <end position="18"/>
    </location>
    <ligand>
        <name>UDP-N-acetyl-alpha-D-glucosamine</name>
        <dbReference type="ChEBI" id="CHEBI:57705"/>
    </ligand>
</feature>
<keyword evidence="5 10" id="KW-0133">Cell shape</keyword>
<proteinExistence type="inferred from homology"/>
<dbReference type="RefSeq" id="WP_128700051.1">
    <property type="nucleotide sequence ID" value="NZ_CP019384.1"/>
</dbReference>
<dbReference type="InterPro" id="IPR004276">
    <property type="entry name" value="GlycoTrans_28_N"/>
</dbReference>
<dbReference type="EC" id="2.4.1.227" evidence="10"/>
<keyword evidence="2 10" id="KW-0132">Cell division</keyword>
<evidence type="ECO:0000259" key="11">
    <source>
        <dbReference type="Pfam" id="PF03033"/>
    </source>
</evidence>
<evidence type="ECO:0000256" key="1">
    <source>
        <dbReference type="ARBA" id="ARBA00022475"/>
    </source>
</evidence>
<evidence type="ECO:0000313" key="14">
    <source>
        <dbReference type="Proteomes" id="UP000287243"/>
    </source>
</evidence>
<protein>
    <recommendedName>
        <fullName evidence="10">UDP-N-acetylglucosamine--N-acetylmuramyl-(pentapeptide) pyrophosphoryl-undecaprenol N-acetylglucosamine transferase</fullName>
        <ecNumber evidence="10">2.4.1.227</ecNumber>
    </recommendedName>
    <alternativeName>
        <fullName evidence="10">Undecaprenyl-PP-MurNAc-pentapeptide-UDPGlcNAc GlcNAc transferase</fullName>
    </alternativeName>
</protein>
<comment type="similarity">
    <text evidence="10">Belongs to the glycosyltransferase 28 family. MurG subfamily.</text>
</comment>
<organism evidence="13 14">
    <name type="scientific">Velamenicoccus archaeovorus</name>
    <dbReference type="NCBI Taxonomy" id="1930593"/>
    <lineage>
        <taxon>Bacteria</taxon>
        <taxon>Pseudomonadati</taxon>
        <taxon>Candidatus Omnitrophota</taxon>
        <taxon>Candidatus Velamenicoccus</taxon>
    </lineage>
</organism>
<feature type="binding site" evidence="10">
    <location>
        <position position="193"/>
    </location>
    <ligand>
        <name>UDP-N-acetyl-alpha-D-glucosamine</name>
        <dbReference type="ChEBI" id="CHEBI:57705"/>
    </ligand>
</feature>
<evidence type="ECO:0000256" key="6">
    <source>
        <dbReference type="ARBA" id="ARBA00022984"/>
    </source>
</evidence>
<reference evidence="13 14" key="1">
    <citation type="submission" date="2017-01" db="EMBL/GenBank/DDBJ databases">
        <title>First insights into the biology of 'candidatus Vampirococcus archaeovorus'.</title>
        <authorList>
            <person name="Kizina J."/>
            <person name="Jordan S."/>
            <person name="Stueber K."/>
            <person name="Reinhardt R."/>
            <person name="Harder J."/>
        </authorList>
    </citation>
    <scope>NUCLEOTIDE SEQUENCE [LARGE SCALE GENOMIC DNA]</scope>
    <source>
        <strain evidence="13 14">LiM</strain>
    </source>
</reference>
<keyword evidence="8 10" id="KW-0131">Cell cycle</keyword>
<keyword evidence="9 10" id="KW-0961">Cell wall biogenesis/degradation</keyword>
<feature type="binding site" evidence="10">
    <location>
        <position position="291"/>
    </location>
    <ligand>
        <name>UDP-N-acetyl-alpha-D-glucosamine</name>
        <dbReference type="ChEBI" id="CHEBI:57705"/>
    </ligand>
</feature>
<feature type="binding site" evidence="10">
    <location>
        <position position="119"/>
    </location>
    <ligand>
        <name>UDP-N-acetyl-alpha-D-glucosamine</name>
        <dbReference type="ChEBI" id="CHEBI:57705"/>
    </ligand>
</feature>
<dbReference type="GO" id="GO:0008360">
    <property type="term" value="P:regulation of cell shape"/>
    <property type="evidence" value="ECO:0007669"/>
    <property type="project" value="UniProtKB-KW"/>
</dbReference>
<accession>A0A410P4X9</accession>
<comment type="pathway">
    <text evidence="10">Cell wall biogenesis; peptidoglycan biosynthesis.</text>
</comment>
<dbReference type="PANTHER" id="PTHR21015">
    <property type="entry name" value="UDP-N-ACETYLGLUCOSAMINE--N-ACETYLMURAMYL-(PENTAPEPTIDE) PYROPHOSPHORYL-UNDECAPRENOL N-ACETYLGLUCOSAMINE TRANSFERASE 1"/>
    <property type="match status" value="1"/>
</dbReference>
<evidence type="ECO:0000313" key="13">
    <source>
        <dbReference type="EMBL" id="QAT17267.1"/>
    </source>
</evidence>
<evidence type="ECO:0000259" key="12">
    <source>
        <dbReference type="Pfam" id="PF04101"/>
    </source>
</evidence>
<evidence type="ECO:0000256" key="5">
    <source>
        <dbReference type="ARBA" id="ARBA00022960"/>
    </source>
</evidence>
<dbReference type="CDD" id="cd03785">
    <property type="entry name" value="GT28_MurG"/>
    <property type="match status" value="1"/>
</dbReference>
<keyword evidence="7 10" id="KW-0472">Membrane</keyword>
<gene>
    <name evidence="10" type="primary">murG</name>
    <name evidence="13" type="ORF">BU251_05750</name>
</gene>
<dbReference type="KEGG" id="vai:BU251_05750"/>
<comment type="function">
    <text evidence="10">Cell wall formation. Catalyzes the transfer of a GlcNAc subunit on undecaprenyl-pyrophosphoryl-MurNAc-pentapeptide (lipid intermediate I) to form undecaprenyl-pyrophosphoryl-MurNAc-(pentapeptide)GlcNAc (lipid intermediate II).</text>
</comment>
<dbReference type="GO" id="GO:0051991">
    <property type="term" value="F:UDP-N-acetyl-D-glucosamine:N-acetylmuramoyl-L-alanyl-D-glutamyl-meso-2,6-diaminopimelyl-D-alanyl-D-alanine-diphosphoundecaprenol 4-beta-N-acetylglucosaminlytransferase activity"/>
    <property type="evidence" value="ECO:0007669"/>
    <property type="project" value="RHEA"/>
</dbReference>
<keyword evidence="6 10" id="KW-0573">Peptidoglycan synthesis</keyword>
<feature type="domain" description="Glycosyltransferase family 28 N-terminal" evidence="11">
    <location>
        <begin position="9"/>
        <end position="130"/>
    </location>
</feature>
<dbReference type="InterPro" id="IPR007235">
    <property type="entry name" value="Glyco_trans_28_C"/>
</dbReference>
<dbReference type="SUPFAM" id="SSF53756">
    <property type="entry name" value="UDP-Glycosyltransferase/glycogen phosphorylase"/>
    <property type="match status" value="1"/>
</dbReference>
<dbReference type="OrthoDB" id="9808936at2"/>
<keyword evidence="1 10" id="KW-1003">Cell membrane</keyword>
<dbReference type="AlphaFoldDB" id="A0A410P4X9"/>
<dbReference type="Proteomes" id="UP000287243">
    <property type="component" value="Chromosome"/>
</dbReference>
<dbReference type="GO" id="GO:0009252">
    <property type="term" value="P:peptidoglycan biosynthetic process"/>
    <property type="evidence" value="ECO:0007669"/>
    <property type="project" value="UniProtKB-UniRule"/>
</dbReference>
<dbReference type="GO" id="GO:0005975">
    <property type="term" value="P:carbohydrate metabolic process"/>
    <property type="evidence" value="ECO:0007669"/>
    <property type="project" value="InterPro"/>
</dbReference>
<evidence type="ECO:0000256" key="3">
    <source>
        <dbReference type="ARBA" id="ARBA00022676"/>
    </source>
</evidence>
<evidence type="ECO:0000256" key="9">
    <source>
        <dbReference type="ARBA" id="ARBA00023316"/>
    </source>
</evidence>
<evidence type="ECO:0000256" key="8">
    <source>
        <dbReference type="ARBA" id="ARBA00023306"/>
    </source>
</evidence>
<evidence type="ECO:0000256" key="7">
    <source>
        <dbReference type="ARBA" id="ARBA00023136"/>
    </source>
</evidence>
<feature type="domain" description="Glycosyl transferase family 28 C-terminal" evidence="12">
    <location>
        <begin position="186"/>
        <end position="337"/>
    </location>
</feature>
<dbReference type="EMBL" id="CP019384">
    <property type="protein sequence ID" value="QAT17267.1"/>
    <property type="molecule type" value="Genomic_DNA"/>
</dbReference>
<dbReference type="UniPathway" id="UPA00219"/>
<dbReference type="HAMAP" id="MF_00033">
    <property type="entry name" value="MurG"/>
    <property type="match status" value="1"/>
</dbReference>
<keyword evidence="4 10" id="KW-0808">Transferase</keyword>
<comment type="catalytic activity">
    <reaction evidence="10">
        <text>di-trans,octa-cis-undecaprenyl diphospho-N-acetyl-alpha-D-muramoyl-L-alanyl-D-glutamyl-meso-2,6-diaminopimeloyl-D-alanyl-D-alanine + UDP-N-acetyl-alpha-D-glucosamine = di-trans,octa-cis-undecaprenyl diphospho-[N-acetyl-alpha-D-glucosaminyl-(1-&gt;4)]-N-acetyl-alpha-D-muramoyl-L-alanyl-D-glutamyl-meso-2,6-diaminopimeloyl-D-alanyl-D-alanine + UDP + H(+)</text>
        <dbReference type="Rhea" id="RHEA:31227"/>
        <dbReference type="ChEBI" id="CHEBI:15378"/>
        <dbReference type="ChEBI" id="CHEBI:57705"/>
        <dbReference type="ChEBI" id="CHEBI:58223"/>
        <dbReference type="ChEBI" id="CHEBI:61387"/>
        <dbReference type="ChEBI" id="CHEBI:61388"/>
        <dbReference type="EC" id="2.4.1.227"/>
    </reaction>
</comment>
<sequence>MSRKGAAKIMVIAGGSGGHILPAIAFCEALAEMNRPVPAVVFVTSRSKGLEDLVSPTVRTYVLSGRRSAGGVCRLFFQAIGLLMKERPDIVVGFGGYLTVPFVSLGRLLGAKAMIHEQNVLPGRANRLLGALVVHRIIVSFDRSRAYFRRRGNKVFLARYPLRRALQPVARHEALAQLGLREGLFTILVIGGSQGAHRLNQAFTDAVRLNKDRGRWQIIHCSGAADLDFVRRVYEELGVKSKVFAFLTQMHYAYSVADLVVARSGAGCVHEMMHFGLPSVLVPYPHAGQHQLENAKVLAEKGAALLLEEKRLTPELLSGLLDLFAEDAFRRKTMAAIARSLGEVSENMSVAEAVLA</sequence>
<evidence type="ECO:0000256" key="4">
    <source>
        <dbReference type="ARBA" id="ARBA00022679"/>
    </source>
</evidence>
<evidence type="ECO:0000256" key="10">
    <source>
        <dbReference type="HAMAP-Rule" id="MF_00033"/>
    </source>
</evidence>
<name>A0A410P4X9_VELA1</name>
<comment type="subcellular location">
    <subcellularLocation>
        <location evidence="10">Cell membrane</location>
        <topology evidence="10">Peripheral membrane protein</topology>
        <orientation evidence="10">Cytoplasmic side</orientation>
    </subcellularLocation>
</comment>
<dbReference type="Gene3D" id="3.40.50.2000">
    <property type="entry name" value="Glycogen Phosphorylase B"/>
    <property type="match status" value="2"/>
</dbReference>
<feature type="binding site" evidence="10">
    <location>
        <position position="163"/>
    </location>
    <ligand>
        <name>UDP-N-acetyl-alpha-D-glucosamine</name>
        <dbReference type="ChEBI" id="CHEBI:57705"/>
    </ligand>
</feature>
<keyword evidence="3 10" id="KW-0328">Glycosyltransferase</keyword>
<dbReference type="GO" id="GO:0071555">
    <property type="term" value="P:cell wall organization"/>
    <property type="evidence" value="ECO:0007669"/>
    <property type="project" value="UniProtKB-KW"/>
</dbReference>
<evidence type="ECO:0000256" key="2">
    <source>
        <dbReference type="ARBA" id="ARBA00022618"/>
    </source>
</evidence>
<keyword evidence="14" id="KW-1185">Reference proteome</keyword>
<dbReference type="GO" id="GO:0050511">
    <property type="term" value="F:undecaprenyldiphospho-muramoylpentapeptide beta-N-acetylglucosaminyltransferase activity"/>
    <property type="evidence" value="ECO:0007669"/>
    <property type="project" value="UniProtKB-UniRule"/>
</dbReference>
<dbReference type="Pfam" id="PF03033">
    <property type="entry name" value="Glyco_transf_28"/>
    <property type="match status" value="1"/>
</dbReference>
<dbReference type="PANTHER" id="PTHR21015:SF22">
    <property type="entry name" value="GLYCOSYLTRANSFERASE"/>
    <property type="match status" value="1"/>
</dbReference>
<dbReference type="Pfam" id="PF04101">
    <property type="entry name" value="Glyco_tran_28_C"/>
    <property type="match status" value="1"/>
</dbReference>
<dbReference type="GO" id="GO:0051301">
    <property type="term" value="P:cell division"/>
    <property type="evidence" value="ECO:0007669"/>
    <property type="project" value="UniProtKB-KW"/>
</dbReference>